<name>A0ABP7A735_9ACTN</name>
<feature type="compositionally biased region" description="Acidic residues" evidence="1">
    <location>
        <begin position="110"/>
        <end position="120"/>
    </location>
</feature>
<accession>A0ABP7A735</accession>
<keyword evidence="2" id="KW-0812">Transmembrane</keyword>
<reference evidence="4" key="1">
    <citation type="journal article" date="2019" name="Int. J. Syst. Evol. Microbiol.">
        <title>The Global Catalogue of Microorganisms (GCM) 10K type strain sequencing project: providing services to taxonomists for standard genome sequencing and annotation.</title>
        <authorList>
            <consortium name="The Broad Institute Genomics Platform"/>
            <consortium name="The Broad Institute Genome Sequencing Center for Infectious Disease"/>
            <person name="Wu L."/>
            <person name="Ma J."/>
        </authorList>
    </citation>
    <scope>NUCLEOTIDE SEQUENCE [LARGE SCALE GENOMIC DNA]</scope>
    <source>
        <strain evidence="4">JCM 16902</strain>
    </source>
</reference>
<feature type="compositionally biased region" description="Basic and acidic residues" evidence="1">
    <location>
        <begin position="7"/>
        <end position="41"/>
    </location>
</feature>
<evidence type="ECO:0000313" key="4">
    <source>
        <dbReference type="Proteomes" id="UP001501074"/>
    </source>
</evidence>
<organism evidence="3 4">
    <name type="scientific">Kineosporia mesophila</name>
    <dbReference type="NCBI Taxonomy" id="566012"/>
    <lineage>
        <taxon>Bacteria</taxon>
        <taxon>Bacillati</taxon>
        <taxon>Actinomycetota</taxon>
        <taxon>Actinomycetes</taxon>
        <taxon>Kineosporiales</taxon>
        <taxon>Kineosporiaceae</taxon>
        <taxon>Kineosporia</taxon>
    </lineage>
</organism>
<feature type="region of interest" description="Disordered" evidence="1">
    <location>
        <begin position="1"/>
        <end position="150"/>
    </location>
</feature>
<proteinExistence type="predicted"/>
<evidence type="ECO:0000313" key="3">
    <source>
        <dbReference type="EMBL" id="GAA3626165.1"/>
    </source>
</evidence>
<dbReference type="EMBL" id="BAAAZO010000009">
    <property type="protein sequence ID" value="GAA3626165.1"/>
    <property type="molecule type" value="Genomic_DNA"/>
</dbReference>
<keyword evidence="4" id="KW-1185">Reference proteome</keyword>
<comment type="caution">
    <text evidence="3">The sequence shown here is derived from an EMBL/GenBank/DDBJ whole genome shotgun (WGS) entry which is preliminary data.</text>
</comment>
<dbReference type="Proteomes" id="UP001501074">
    <property type="component" value="Unassembled WGS sequence"/>
</dbReference>
<dbReference type="RefSeq" id="WP_231484760.1">
    <property type="nucleotide sequence ID" value="NZ_BAAAZO010000009.1"/>
</dbReference>
<keyword evidence="2" id="KW-1133">Transmembrane helix</keyword>
<feature type="transmembrane region" description="Helical" evidence="2">
    <location>
        <begin position="158"/>
        <end position="177"/>
    </location>
</feature>
<evidence type="ECO:0000256" key="1">
    <source>
        <dbReference type="SAM" id="MobiDB-lite"/>
    </source>
</evidence>
<sequence length="217" mass="23487">MSTAGDPPDHDGDTEHTPSKGEPADAGRPGDGENLDVDARFAEIVAGWGEEPPTSWPTAEEAAETRRHYEDETDAPPAPGRAPGPEWGNDWDFPVKDPLLGNREVRDLGPLDEYDPDEMPEELRGAGPRDFSPTPEPEHRFEPPEPPPLPKGDLLSRLAWAAVIGGPLFLLISVVAWRSAPQMYVLVSLACFAGGFVTLVARMPKHRDDDGDDGAVV</sequence>
<keyword evidence="2" id="KW-0472">Membrane</keyword>
<protein>
    <recommendedName>
        <fullName evidence="5">DUF308 domain-containing protein</fullName>
    </recommendedName>
</protein>
<feature type="transmembrane region" description="Helical" evidence="2">
    <location>
        <begin position="183"/>
        <end position="201"/>
    </location>
</feature>
<evidence type="ECO:0008006" key="5">
    <source>
        <dbReference type="Google" id="ProtNLM"/>
    </source>
</evidence>
<evidence type="ECO:0000256" key="2">
    <source>
        <dbReference type="SAM" id="Phobius"/>
    </source>
</evidence>
<gene>
    <name evidence="3" type="ORF">GCM10022223_49260</name>
</gene>